<dbReference type="Proteomes" id="UP000002164">
    <property type="component" value="Plasmid pBsph"/>
</dbReference>
<evidence type="ECO:0000313" key="2">
    <source>
        <dbReference type="Proteomes" id="UP000002164"/>
    </source>
</evidence>
<dbReference type="EMBL" id="CP000818">
    <property type="protein sequence ID" value="ACA42335.1"/>
    <property type="molecule type" value="Genomic_DNA"/>
</dbReference>
<name>B1I0H6_LYSSC</name>
<gene>
    <name evidence="1" type="ordered locus">Bsph_p105</name>
</gene>
<reference evidence="1 2" key="1">
    <citation type="journal article" date="2008" name="J. Bacteriol.">
        <title>Complete genome sequence of the mosquitocidal bacterium Bacillus sphaericus C3-41 and comparison with those of closely related Bacillus species.</title>
        <authorList>
            <person name="Hu X."/>
            <person name="Fan W."/>
            <person name="Han B."/>
            <person name="Liu H."/>
            <person name="Zheng D."/>
            <person name="Li Q."/>
            <person name="Dong W."/>
            <person name="Yan J."/>
            <person name="Gao M."/>
            <person name="Berry C."/>
            <person name="Yuan Z."/>
        </authorList>
    </citation>
    <scope>NUCLEOTIDE SEQUENCE [LARGE SCALE GENOMIC DNA]</scope>
    <source>
        <strain evidence="1 2">C3-41</strain>
        <plasmid evidence="1 2">pBsph</plasmid>
    </source>
</reference>
<dbReference type="HOGENOM" id="CLU_1989947_0_0_9"/>
<sequence length="125" mass="14708">MNILDYIVDFVKSQSTEFLLGCYFEIDEWKRSGTITNGYLLELQSRFNLNSNQLFGIGALLHEQLIQKTAILFNFCVQWLIHERLLCTLNNKDESAFYYPNDSAFTFYLNREEQCICSSSRNKYS</sequence>
<dbReference type="KEGG" id="lsp:Bsph_p105"/>
<protein>
    <submittedName>
        <fullName evidence="1">Uncharacterized protein</fullName>
    </submittedName>
</protein>
<organism evidence="1 2">
    <name type="scientific">Lysinibacillus sphaericus (strain C3-41)</name>
    <dbReference type="NCBI Taxonomy" id="444177"/>
    <lineage>
        <taxon>Bacteria</taxon>
        <taxon>Bacillati</taxon>
        <taxon>Bacillota</taxon>
        <taxon>Bacilli</taxon>
        <taxon>Bacillales</taxon>
        <taxon>Bacillaceae</taxon>
        <taxon>Lysinibacillus</taxon>
    </lineage>
</organism>
<dbReference type="AlphaFoldDB" id="B1I0H6"/>
<evidence type="ECO:0000313" key="1">
    <source>
        <dbReference type="EMBL" id="ACA42335.1"/>
    </source>
</evidence>
<accession>B1I0H6</accession>
<proteinExistence type="predicted"/>
<dbReference type="EnsemblBacteria" id="ACA42335">
    <property type="protein sequence ID" value="ACA42335"/>
    <property type="gene ID" value="Bsph_p105"/>
</dbReference>
<keyword evidence="1" id="KW-0614">Plasmid</keyword>
<geneLocation type="plasmid" evidence="1 2">
    <name>pBsph</name>
</geneLocation>